<comment type="caution">
    <text evidence="1">The sequence shown here is derived from an EMBL/GenBank/DDBJ whole genome shotgun (WGS) entry which is preliminary data.</text>
</comment>
<evidence type="ECO:0000313" key="2">
    <source>
        <dbReference type="Proteomes" id="UP001391051"/>
    </source>
</evidence>
<keyword evidence="2" id="KW-1185">Reference proteome</keyword>
<dbReference type="Proteomes" id="UP001391051">
    <property type="component" value="Unassembled WGS sequence"/>
</dbReference>
<dbReference type="GeneID" id="92072126"/>
<accession>A0ABR1QPZ4</accession>
<protein>
    <recommendedName>
        <fullName evidence="3">Secreted protein</fullName>
    </recommendedName>
</protein>
<evidence type="ECO:0008006" key="3">
    <source>
        <dbReference type="Google" id="ProtNLM"/>
    </source>
</evidence>
<name>A0ABR1QPZ4_9PEZI</name>
<dbReference type="PROSITE" id="PS51257">
    <property type="entry name" value="PROKAR_LIPOPROTEIN"/>
    <property type="match status" value="1"/>
</dbReference>
<dbReference type="RefSeq" id="XP_066704128.1">
    <property type="nucleotide sequence ID" value="XM_066839064.1"/>
</dbReference>
<sequence>MKLILLYKVYLNPLFSSSVVSCMPASMAAFSSVRPARSRRRFSLHMYASNATTENSLTAYPTSMAM</sequence>
<gene>
    <name evidence="1" type="ORF">PG986_002842</name>
</gene>
<reference evidence="1 2" key="1">
    <citation type="submission" date="2023-01" db="EMBL/GenBank/DDBJ databases">
        <title>Analysis of 21 Apiospora genomes using comparative genomics revels a genus with tremendous synthesis potential of carbohydrate active enzymes and secondary metabolites.</title>
        <authorList>
            <person name="Sorensen T."/>
        </authorList>
    </citation>
    <scope>NUCLEOTIDE SEQUENCE [LARGE SCALE GENOMIC DNA]</scope>
    <source>
        <strain evidence="1 2">CBS 24483</strain>
    </source>
</reference>
<evidence type="ECO:0000313" key="1">
    <source>
        <dbReference type="EMBL" id="KAK7962017.1"/>
    </source>
</evidence>
<proteinExistence type="predicted"/>
<dbReference type="EMBL" id="JAQQWE010000002">
    <property type="protein sequence ID" value="KAK7962017.1"/>
    <property type="molecule type" value="Genomic_DNA"/>
</dbReference>
<organism evidence="1 2">
    <name type="scientific">Apiospora aurea</name>
    <dbReference type="NCBI Taxonomy" id="335848"/>
    <lineage>
        <taxon>Eukaryota</taxon>
        <taxon>Fungi</taxon>
        <taxon>Dikarya</taxon>
        <taxon>Ascomycota</taxon>
        <taxon>Pezizomycotina</taxon>
        <taxon>Sordariomycetes</taxon>
        <taxon>Xylariomycetidae</taxon>
        <taxon>Amphisphaeriales</taxon>
        <taxon>Apiosporaceae</taxon>
        <taxon>Apiospora</taxon>
    </lineage>
</organism>